<dbReference type="InterPro" id="IPR036388">
    <property type="entry name" value="WH-like_DNA-bd_sf"/>
</dbReference>
<sequence length="260" mass="27785">MALSAPSLLLDLLGTHGGEANVAGLCRAGAVFGVGGTTVRVTLTRLVAEGKLRRVRRGVYAPPSDPSELSQRVAAWRRHGEELVDWEGDWVAVHDGDVLRSDKVAWRTHQRALSLSGFRALGNGLQVRPNNRPGGAKATAAALRGIGLSSGASVFLAGPFDSELYARAASLWDIDGIQRALAGRRAEIAQSLARLDSMGRDAAVRETLLLGRDTITLILRDPVLPDQLMPSAARTELIAAMSGYQAAALPLWKEWLEEPA</sequence>
<proteinExistence type="predicted"/>
<dbReference type="RefSeq" id="WP_141886197.1">
    <property type="nucleotide sequence ID" value="NZ_BAAAUY010000009.1"/>
</dbReference>
<protein>
    <submittedName>
        <fullName evidence="2">PaaX family transcriptional regulator</fullName>
    </submittedName>
</protein>
<name>A0A542Y3Y4_9MICO</name>
<dbReference type="OrthoDB" id="2270427at2"/>
<dbReference type="PANTHER" id="PTHR30319:SF1">
    <property type="entry name" value="TRANSCRIPTIONAL REPRESSOR PAAX"/>
    <property type="match status" value="1"/>
</dbReference>
<dbReference type="GO" id="GO:0006351">
    <property type="term" value="P:DNA-templated transcription"/>
    <property type="evidence" value="ECO:0007669"/>
    <property type="project" value="TreeGrafter"/>
</dbReference>
<gene>
    <name evidence="2" type="ORF">FB468_0803</name>
</gene>
<organism evidence="2 3">
    <name type="scientific">Leucobacter komagatae</name>
    <dbReference type="NCBI Taxonomy" id="55969"/>
    <lineage>
        <taxon>Bacteria</taxon>
        <taxon>Bacillati</taxon>
        <taxon>Actinomycetota</taxon>
        <taxon>Actinomycetes</taxon>
        <taxon>Micrococcales</taxon>
        <taxon>Microbacteriaceae</taxon>
        <taxon>Leucobacter</taxon>
    </lineage>
</organism>
<evidence type="ECO:0000313" key="2">
    <source>
        <dbReference type="EMBL" id="TQL42795.1"/>
    </source>
</evidence>
<dbReference type="Pfam" id="PF07848">
    <property type="entry name" value="PaaX"/>
    <property type="match status" value="1"/>
</dbReference>
<evidence type="ECO:0000259" key="1">
    <source>
        <dbReference type="Pfam" id="PF07848"/>
    </source>
</evidence>
<evidence type="ECO:0000313" key="3">
    <source>
        <dbReference type="Proteomes" id="UP000319094"/>
    </source>
</evidence>
<dbReference type="PANTHER" id="PTHR30319">
    <property type="entry name" value="PHENYLACETIC ACID REGULATOR-RELATED TRANSCRIPTIONAL REPRESSOR"/>
    <property type="match status" value="1"/>
</dbReference>
<dbReference type="Gene3D" id="1.10.10.10">
    <property type="entry name" value="Winged helix-like DNA-binding domain superfamily/Winged helix DNA-binding domain"/>
    <property type="match status" value="1"/>
</dbReference>
<accession>A0A542Y3Y4</accession>
<dbReference type="EMBL" id="VFON01000001">
    <property type="protein sequence ID" value="TQL42795.1"/>
    <property type="molecule type" value="Genomic_DNA"/>
</dbReference>
<feature type="domain" description="Transcriptional repressor PaaX-like N-terminal" evidence="1">
    <location>
        <begin position="7"/>
        <end position="58"/>
    </location>
</feature>
<dbReference type="AlphaFoldDB" id="A0A542Y3Y4"/>
<dbReference type="InterPro" id="IPR012906">
    <property type="entry name" value="PaaX-like_N"/>
</dbReference>
<dbReference type="Proteomes" id="UP000319094">
    <property type="component" value="Unassembled WGS sequence"/>
</dbReference>
<comment type="caution">
    <text evidence="2">The sequence shown here is derived from an EMBL/GenBank/DDBJ whole genome shotgun (WGS) entry which is preliminary data.</text>
</comment>
<keyword evidence="3" id="KW-1185">Reference proteome</keyword>
<reference evidence="2 3" key="1">
    <citation type="submission" date="2019-06" db="EMBL/GenBank/DDBJ databases">
        <title>Sequencing the genomes of 1000 actinobacteria strains.</title>
        <authorList>
            <person name="Klenk H.-P."/>
        </authorList>
    </citation>
    <scope>NUCLEOTIDE SEQUENCE [LARGE SCALE GENOMIC DNA]</scope>
    <source>
        <strain evidence="2 3">DSM 8803</strain>
    </source>
</reference>